<dbReference type="RefSeq" id="XP_033604042.1">
    <property type="nucleotide sequence ID" value="XM_033747898.1"/>
</dbReference>
<dbReference type="GO" id="GO:0006351">
    <property type="term" value="P:DNA-templated transcription"/>
    <property type="evidence" value="ECO:0007669"/>
    <property type="project" value="InterPro"/>
</dbReference>
<evidence type="ECO:0000256" key="4">
    <source>
        <dbReference type="ARBA" id="ARBA00023163"/>
    </source>
</evidence>
<dbReference type="CDD" id="cd00067">
    <property type="entry name" value="GAL4"/>
    <property type="match status" value="1"/>
</dbReference>
<dbReference type="GO" id="GO:0005634">
    <property type="term" value="C:nucleus"/>
    <property type="evidence" value="ECO:0007669"/>
    <property type="project" value="UniProtKB-SubCell"/>
</dbReference>
<organism evidence="8 9">
    <name type="scientific">Pseudovirgaria hyperparasitica</name>
    <dbReference type="NCBI Taxonomy" id="470096"/>
    <lineage>
        <taxon>Eukaryota</taxon>
        <taxon>Fungi</taxon>
        <taxon>Dikarya</taxon>
        <taxon>Ascomycota</taxon>
        <taxon>Pezizomycotina</taxon>
        <taxon>Dothideomycetes</taxon>
        <taxon>Dothideomycetes incertae sedis</taxon>
        <taxon>Acrospermales</taxon>
        <taxon>Acrospermaceae</taxon>
        <taxon>Pseudovirgaria</taxon>
    </lineage>
</organism>
<evidence type="ECO:0000256" key="2">
    <source>
        <dbReference type="ARBA" id="ARBA00022723"/>
    </source>
</evidence>
<dbReference type="AlphaFoldDB" id="A0A6A6WJN7"/>
<feature type="region of interest" description="Disordered" evidence="6">
    <location>
        <begin position="55"/>
        <end position="98"/>
    </location>
</feature>
<dbReference type="PROSITE" id="PS00463">
    <property type="entry name" value="ZN2_CY6_FUNGAL_1"/>
    <property type="match status" value="1"/>
</dbReference>
<dbReference type="Gene3D" id="4.10.240.10">
    <property type="entry name" value="Zn(2)-C6 fungal-type DNA-binding domain"/>
    <property type="match status" value="1"/>
</dbReference>
<keyword evidence="2" id="KW-0479">Metal-binding</keyword>
<feature type="region of interest" description="Disordered" evidence="6">
    <location>
        <begin position="158"/>
        <end position="190"/>
    </location>
</feature>
<name>A0A6A6WJN7_9PEZI</name>
<dbReference type="InterPro" id="IPR007219">
    <property type="entry name" value="XnlR_reg_dom"/>
</dbReference>
<accession>A0A6A6WJN7</accession>
<evidence type="ECO:0000313" key="9">
    <source>
        <dbReference type="Proteomes" id="UP000799437"/>
    </source>
</evidence>
<dbReference type="Pfam" id="PF00172">
    <property type="entry name" value="Zn_clus"/>
    <property type="match status" value="1"/>
</dbReference>
<dbReference type="SUPFAM" id="SSF57701">
    <property type="entry name" value="Zn2/Cys6 DNA-binding domain"/>
    <property type="match status" value="1"/>
</dbReference>
<dbReference type="InterPro" id="IPR050815">
    <property type="entry name" value="TF_fung"/>
</dbReference>
<dbReference type="SMART" id="SM00906">
    <property type="entry name" value="Fungal_trans"/>
    <property type="match status" value="1"/>
</dbReference>
<keyword evidence="5" id="KW-0539">Nucleus</keyword>
<dbReference type="GO" id="GO:0008270">
    <property type="term" value="F:zinc ion binding"/>
    <property type="evidence" value="ECO:0007669"/>
    <property type="project" value="InterPro"/>
</dbReference>
<comment type="subcellular location">
    <subcellularLocation>
        <location evidence="1">Nucleus</location>
    </subcellularLocation>
</comment>
<evidence type="ECO:0000256" key="5">
    <source>
        <dbReference type="ARBA" id="ARBA00023242"/>
    </source>
</evidence>
<feature type="region of interest" description="Disordered" evidence="6">
    <location>
        <begin position="456"/>
        <end position="493"/>
    </location>
</feature>
<dbReference type="Pfam" id="PF04082">
    <property type="entry name" value="Fungal_trans"/>
    <property type="match status" value="1"/>
</dbReference>
<dbReference type="CDD" id="cd12148">
    <property type="entry name" value="fungal_TF_MHR"/>
    <property type="match status" value="1"/>
</dbReference>
<dbReference type="SMART" id="SM00066">
    <property type="entry name" value="GAL4"/>
    <property type="match status" value="1"/>
</dbReference>
<feature type="region of interest" description="Disordered" evidence="6">
    <location>
        <begin position="902"/>
        <end position="922"/>
    </location>
</feature>
<proteinExistence type="predicted"/>
<evidence type="ECO:0000256" key="6">
    <source>
        <dbReference type="SAM" id="MobiDB-lite"/>
    </source>
</evidence>
<evidence type="ECO:0000256" key="1">
    <source>
        <dbReference type="ARBA" id="ARBA00004123"/>
    </source>
</evidence>
<keyword evidence="4" id="KW-0804">Transcription</keyword>
<dbReference type="InterPro" id="IPR036864">
    <property type="entry name" value="Zn2-C6_fun-type_DNA-bd_sf"/>
</dbReference>
<keyword evidence="3" id="KW-0805">Transcription regulation</keyword>
<feature type="region of interest" description="Disordered" evidence="6">
    <location>
        <begin position="747"/>
        <end position="768"/>
    </location>
</feature>
<evidence type="ECO:0000313" key="8">
    <source>
        <dbReference type="EMBL" id="KAF2761591.1"/>
    </source>
</evidence>
<evidence type="ECO:0000259" key="7">
    <source>
        <dbReference type="PROSITE" id="PS50048"/>
    </source>
</evidence>
<evidence type="ECO:0000256" key="3">
    <source>
        <dbReference type="ARBA" id="ARBA00023015"/>
    </source>
</evidence>
<sequence length="976" mass="107945">MSTRKLHPEDGWIRSQTLSTVKINSSAPLANILDSGPLPPTVSSNVEQSARNVGGYHSLHHGVSPTQDASSALQSSRPATLPGSRFGASNASRAEEPRMRGLRSSIACARCRRSKVKCVNNGVNTTCRACETSGRQCTYPPPATGGVAARREAALGVASADSLAPGDGSRRPPRSRKAGNNLSDGYPAKESSKPFLDALDPSIITPQTWTELFDIFQLHYSTDLPFLHPPTFQKPLRKSALHSPITNNPEKAPPLTPPASSLLLLAFLALTSRFHSTLIVHHSSSKNPLVAAEYYASAAKDKLSGIYGEDMGKPDLERIQALLMLGLHEWSMCRGAKAWIMIGGAVRTAQILGLQFEQELDDQPLSSSVALNVEAHHIGIHRDRGGMTSRGETFTEQEVRRRTFWSCFIMDRYLSSGKYRPQMLDVKDLRIQLPSSDRAFLFGEKVRTALLGDELNQGSSRSEVQNNRQASLQRVDRGRQSFDSRSSDTEKGRWEVNQDEGVLSRFIRILDLHGKVVKWSCAGGRRQEQHPPWDPRCTCFELRKLLTNFKNSLPRDLTLSPANISAHITSRTSTPFTLMHTLCTLSSVILHREYVPFIPIRSAKPQGPLDPPTFPPEEYQTPPGFWEESAREIFKSAREFVDLIRMCQEWEVLVETPIIGFAAYTAAFCGVYAINFPWMDPEGYMCSRKTQAMPGNTGKEGLEAARKALEVVGQLRMRLKMADGWFRTIKRCHHYFVRMKRDFKKNSQASETGSANSTESYRQLSLREGREGGGLEEYKLIENLMKEFGSTDGEELELMDVDSDQRNIFEGTSESSGAKSETDGNDGAIQSASIRQDRWNAINNSQSLVSNSYSQAYQAEQGNHPQARGSMMPMASNRPPYDATTSYERGPYTAITQSYADAGHRSSAPSNDVQGQSGPWPPPGLRETWLNNLDTKFGGDDVAAFVAGNTWQEFSGMGGWLGNVFSSAPPTTTSNM</sequence>
<dbReference type="GO" id="GO:0003677">
    <property type="term" value="F:DNA binding"/>
    <property type="evidence" value="ECO:0007669"/>
    <property type="project" value="InterPro"/>
</dbReference>
<dbReference type="InterPro" id="IPR001138">
    <property type="entry name" value="Zn2Cys6_DnaBD"/>
</dbReference>
<dbReference type="PANTHER" id="PTHR47338:SF5">
    <property type="entry name" value="ZN(II)2CYS6 TRANSCRIPTION FACTOR (EUROFUNG)"/>
    <property type="match status" value="1"/>
</dbReference>
<gene>
    <name evidence="8" type="ORF">EJ05DRAFT_507244</name>
</gene>
<dbReference type="EMBL" id="ML996566">
    <property type="protein sequence ID" value="KAF2761591.1"/>
    <property type="molecule type" value="Genomic_DNA"/>
</dbReference>
<feature type="compositionally biased region" description="Polar residues" evidence="6">
    <location>
        <begin position="456"/>
        <end position="472"/>
    </location>
</feature>
<dbReference type="GO" id="GO:0000981">
    <property type="term" value="F:DNA-binding transcription factor activity, RNA polymerase II-specific"/>
    <property type="evidence" value="ECO:0007669"/>
    <property type="project" value="InterPro"/>
</dbReference>
<feature type="domain" description="Zn(2)-C6 fungal-type" evidence="7">
    <location>
        <begin position="107"/>
        <end position="139"/>
    </location>
</feature>
<keyword evidence="9" id="KW-1185">Reference proteome</keyword>
<feature type="compositionally biased region" description="Polar residues" evidence="6">
    <location>
        <begin position="747"/>
        <end position="763"/>
    </location>
</feature>
<protein>
    <recommendedName>
        <fullName evidence="7">Zn(2)-C6 fungal-type domain-containing protein</fullName>
    </recommendedName>
</protein>
<dbReference type="OrthoDB" id="5370478at2759"/>
<feature type="compositionally biased region" description="Basic and acidic residues" evidence="6">
    <location>
        <begin position="474"/>
        <end position="493"/>
    </location>
</feature>
<dbReference type="GeneID" id="54488952"/>
<reference evidence="8" key="1">
    <citation type="journal article" date="2020" name="Stud. Mycol.">
        <title>101 Dothideomycetes genomes: a test case for predicting lifestyles and emergence of pathogens.</title>
        <authorList>
            <person name="Haridas S."/>
            <person name="Albert R."/>
            <person name="Binder M."/>
            <person name="Bloem J."/>
            <person name="Labutti K."/>
            <person name="Salamov A."/>
            <person name="Andreopoulos B."/>
            <person name="Baker S."/>
            <person name="Barry K."/>
            <person name="Bills G."/>
            <person name="Bluhm B."/>
            <person name="Cannon C."/>
            <person name="Castanera R."/>
            <person name="Culley D."/>
            <person name="Daum C."/>
            <person name="Ezra D."/>
            <person name="Gonzalez J."/>
            <person name="Henrissat B."/>
            <person name="Kuo A."/>
            <person name="Liang C."/>
            <person name="Lipzen A."/>
            <person name="Lutzoni F."/>
            <person name="Magnuson J."/>
            <person name="Mondo S."/>
            <person name="Nolan M."/>
            <person name="Ohm R."/>
            <person name="Pangilinan J."/>
            <person name="Park H.-J."/>
            <person name="Ramirez L."/>
            <person name="Alfaro M."/>
            <person name="Sun H."/>
            <person name="Tritt A."/>
            <person name="Yoshinaga Y."/>
            <person name="Zwiers L.-H."/>
            <person name="Turgeon B."/>
            <person name="Goodwin S."/>
            <person name="Spatafora J."/>
            <person name="Crous P."/>
            <person name="Grigoriev I."/>
        </authorList>
    </citation>
    <scope>NUCLEOTIDE SEQUENCE</scope>
    <source>
        <strain evidence="8">CBS 121739</strain>
    </source>
</reference>
<dbReference type="PROSITE" id="PS50048">
    <property type="entry name" value="ZN2_CY6_FUNGAL_2"/>
    <property type="match status" value="1"/>
</dbReference>
<dbReference type="PANTHER" id="PTHR47338">
    <property type="entry name" value="ZN(II)2CYS6 TRANSCRIPTION FACTOR (EUROFUNG)-RELATED"/>
    <property type="match status" value="1"/>
</dbReference>
<dbReference type="Proteomes" id="UP000799437">
    <property type="component" value="Unassembled WGS sequence"/>
</dbReference>
<feature type="compositionally biased region" description="Polar residues" evidence="6">
    <location>
        <begin position="907"/>
        <end position="917"/>
    </location>
</feature>
<feature type="compositionally biased region" description="Polar residues" evidence="6">
    <location>
        <begin position="64"/>
        <end position="78"/>
    </location>
</feature>
<feature type="region of interest" description="Disordered" evidence="6">
    <location>
        <begin position="857"/>
        <end position="883"/>
    </location>
</feature>